<reference evidence="2" key="1">
    <citation type="journal article" date="2019" name="MBio">
        <title>Virus Genomes from Deep Sea Sediments Expand the Ocean Megavirome and Support Independent Origins of Viral Gigantism.</title>
        <authorList>
            <person name="Backstrom D."/>
            <person name="Yutin N."/>
            <person name="Jorgensen S.L."/>
            <person name="Dharamshi J."/>
            <person name="Homa F."/>
            <person name="Zaremba-Niedwiedzka K."/>
            <person name="Spang A."/>
            <person name="Wolf Y.I."/>
            <person name="Koonin E.V."/>
            <person name="Ettema T.J."/>
        </authorList>
    </citation>
    <scope>NUCLEOTIDE SEQUENCE</scope>
</reference>
<proteinExistence type="predicted"/>
<gene>
    <name evidence="2" type="ORF">LCMiAC02_00570</name>
</gene>
<protein>
    <submittedName>
        <fullName evidence="2">Uncharacterized protein</fullName>
    </submittedName>
</protein>
<name>A0A481Z2D8_9VIRU</name>
<keyword evidence="1" id="KW-0175">Coiled coil</keyword>
<accession>A0A481Z2D8</accession>
<sequence length="314" mass="37233">MSIFKQKPRKKRDLIKIVTLDEKHRKKIEKFKKEKRILPHRKKKLVKLKNQLNKLEEEIHEECIYDNITIGQQQKMEIIITNNASKKAKLKVEIKKLEDIIYNIENNEDELDYYTTIGMNDLLLNYYDVANPVNKNVHTQNNKIILKKSNKPIKLDNLDKLNLKYKSKARPKKVIKKKRRQVNKSNNNLLELLGCKINKNNDKPAKNKATLLGQYNMLINGECIYKKKKIIKKCNRCNIEKTLERSNGLLVCRNCGTCELIQIDSDIPNYKDPMPDKPGYPYKRINHFNEYPRRGTKSFNEYSTIFRIIIFKRI</sequence>
<dbReference type="EMBL" id="MK500406">
    <property type="protein sequence ID" value="QBK88964.1"/>
    <property type="molecule type" value="Genomic_DNA"/>
</dbReference>
<evidence type="ECO:0000256" key="1">
    <source>
        <dbReference type="SAM" id="Coils"/>
    </source>
</evidence>
<evidence type="ECO:0000313" key="2">
    <source>
        <dbReference type="EMBL" id="QBK88964.1"/>
    </source>
</evidence>
<feature type="coiled-coil region" evidence="1">
    <location>
        <begin position="38"/>
        <end position="107"/>
    </location>
</feature>
<organism evidence="2">
    <name type="scientific">Mimivirus LCMiAC02</name>
    <dbReference type="NCBI Taxonomy" id="2506609"/>
    <lineage>
        <taxon>Viruses</taxon>
        <taxon>Varidnaviria</taxon>
        <taxon>Bamfordvirae</taxon>
        <taxon>Nucleocytoviricota</taxon>
        <taxon>Megaviricetes</taxon>
        <taxon>Imitervirales</taxon>
        <taxon>Mimiviridae</taxon>
        <taxon>Klosneuvirinae</taxon>
    </lineage>
</organism>